<dbReference type="GO" id="GO:0000435">
    <property type="term" value="P:positive regulation of transcription from RNA polymerase II promoter by galactose"/>
    <property type="evidence" value="ECO:0007669"/>
    <property type="project" value="TreeGrafter"/>
</dbReference>
<name>A0A9P9IED4_9HYPO</name>
<evidence type="ECO:0000256" key="1">
    <source>
        <dbReference type="ARBA" id="ARBA00022723"/>
    </source>
</evidence>
<evidence type="ECO:0000256" key="3">
    <source>
        <dbReference type="ARBA" id="ARBA00023163"/>
    </source>
</evidence>
<dbReference type="InterPro" id="IPR007219">
    <property type="entry name" value="XnlR_reg_dom"/>
</dbReference>
<dbReference type="GO" id="GO:0000981">
    <property type="term" value="F:DNA-binding transcription factor activity, RNA polymerase II-specific"/>
    <property type="evidence" value="ECO:0007669"/>
    <property type="project" value="InterPro"/>
</dbReference>
<dbReference type="InterPro" id="IPR001138">
    <property type="entry name" value="Zn2Cys6_DnaBD"/>
</dbReference>
<dbReference type="Proteomes" id="UP000717696">
    <property type="component" value="Unassembled WGS sequence"/>
</dbReference>
<keyword evidence="2" id="KW-0805">Transcription regulation</keyword>
<evidence type="ECO:0000313" key="8">
    <source>
        <dbReference type="EMBL" id="KAH7118638.1"/>
    </source>
</evidence>
<feature type="transmembrane region" description="Helical" evidence="6">
    <location>
        <begin position="288"/>
        <end position="308"/>
    </location>
</feature>
<gene>
    <name evidence="8" type="ORF">B0J13DRAFT_569472</name>
</gene>
<evidence type="ECO:0000256" key="4">
    <source>
        <dbReference type="ARBA" id="ARBA00023242"/>
    </source>
</evidence>
<feature type="region of interest" description="Disordered" evidence="5">
    <location>
        <begin position="96"/>
        <end position="125"/>
    </location>
</feature>
<accession>A0A9P9IED4</accession>
<evidence type="ECO:0000256" key="5">
    <source>
        <dbReference type="SAM" id="MobiDB-lite"/>
    </source>
</evidence>
<dbReference type="OrthoDB" id="4064873at2759"/>
<dbReference type="PROSITE" id="PS00463">
    <property type="entry name" value="ZN2_CY6_FUNGAL_1"/>
    <property type="match status" value="1"/>
</dbReference>
<dbReference type="InterPro" id="IPR051127">
    <property type="entry name" value="Fungal_SecMet_Regulators"/>
</dbReference>
<dbReference type="GO" id="GO:0000978">
    <property type="term" value="F:RNA polymerase II cis-regulatory region sequence-specific DNA binding"/>
    <property type="evidence" value="ECO:0007669"/>
    <property type="project" value="TreeGrafter"/>
</dbReference>
<dbReference type="PANTHER" id="PTHR47424:SF9">
    <property type="entry name" value="TAH-2"/>
    <property type="match status" value="1"/>
</dbReference>
<dbReference type="GO" id="GO:0008270">
    <property type="term" value="F:zinc ion binding"/>
    <property type="evidence" value="ECO:0007669"/>
    <property type="project" value="InterPro"/>
</dbReference>
<comment type="caution">
    <text evidence="8">The sequence shown here is derived from an EMBL/GenBank/DDBJ whole genome shotgun (WGS) entry which is preliminary data.</text>
</comment>
<dbReference type="PANTHER" id="PTHR47424">
    <property type="entry name" value="REGULATORY PROTEIN GAL4"/>
    <property type="match status" value="1"/>
</dbReference>
<dbReference type="CDD" id="cd12148">
    <property type="entry name" value="fungal_TF_MHR"/>
    <property type="match status" value="1"/>
</dbReference>
<feature type="transmembrane region" description="Helical" evidence="6">
    <location>
        <begin position="545"/>
        <end position="569"/>
    </location>
</feature>
<keyword evidence="1" id="KW-0479">Metal-binding</keyword>
<feature type="compositionally biased region" description="Basic and acidic residues" evidence="5">
    <location>
        <begin position="104"/>
        <end position="123"/>
    </location>
</feature>
<evidence type="ECO:0000256" key="2">
    <source>
        <dbReference type="ARBA" id="ARBA00023015"/>
    </source>
</evidence>
<organism evidence="8 9">
    <name type="scientific">Dactylonectria estremocensis</name>
    <dbReference type="NCBI Taxonomy" id="1079267"/>
    <lineage>
        <taxon>Eukaryota</taxon>
        <taxon>Fungi</taxon>
        <taxon>Dikarya</taxon>
        <taxon>Ascomycota</taxon>
        <taxon>Pezizomycotina</taxon>
        <taxon>Sordariomycetes</taxon>
        <taxon>Hypocreomycetidae</taxon>
        <taxon>Hypocreales</taxon>
        <taxon>Nectriaceae</taxon>
        <taxon>Dactylonectria</taxon>
    </lineage>
</organism>
<dbReference type="Gene3D" id="4.10.240.10">
    <property type="entry name" value="Zn(2)-C6 fungal-type DNA-binding domain"/>
    <property type="match status" value="1"/>
</dbReference>
<dbReference type="SMART" id="SM00906">
    <property type="entry name" value="Fungal_trans"/>
    <property type="match status" value="1"/>
</dbReference>
<keyword evidence="6" id="KW-0812">Transmembrane</keyword>
<keyword evidence="9" id="KW-1185">Reference proteome</keyword>
<evidence type="ECO:0000313" key="9">
    <source>
        <dbReference type="Proteomes" id="UP000717696"/>
    </source>
</evidence>
<keyword evidence="6" id="KW-1133">Transmembrane helix</keyword>
<dbReference type="Pfam" id="PF00172">
    <property type="entry name" value="Zn_clus"/>
    <property type="match status" value="1"/>
</dbReference>
<proteinExistence type="predicted"/>
<dbReference type="SMART" id="SM00066">
    <property type="entry name" value="GAL4"/>
    <property type="match status" value="1"/>
</dbReference>
<dbReference type="CDD" id="cd00067">
    <property type="entry name" value="GAL4"/>
    <property type="match status" value="1"/>
</dbReference>
<keyword evidence="4" id="KW-0539">Nucleus</keyword>
<dbReference type="GO" id="GO:0005634">
    <property type="term" value="C:nucleus"/>
    <property type="evidence" value="ECO:0007669"/>
    <property type="project" value="TreeGrafter"/>
</dbReference>
<feature type="domain" description="Zn(2)-C6 fungal-type" evidence="7">
    <location>
        <begin position="17"/>
        <end position="48"/>
    </location>
</feature>
<keyword evidence="6" id="KW-0472">Membrane</keyword>
<evidence type="ECO:0000259" key="7">
    <source>
        <dbReference type="PROSITE" id="PS50048"/>
    </source>
</evidence>
<keyword evidence="3" id="KW-0804">Transcription</keyword>
<dbReference type="SUPFAM" id="SSF57701">
    <property type="entry name" value="Zn2/Cys6 DNA-binding domain"/>
    <property type="match status" value="1"/>
</dbReference>
<protein>
    <recommendedName>
        <fullName evidence="7">Zn(2)-C6 fungal-type domain-containing protein</fullName>
    </recommendedName>
</protein>
<dbReference type="AlphaFoldDB" id="A0A9P9IED4"/>
<dbReference type="Pfam" id="PF04082">
    <property type="entry name" value="Fungal_trans"/>
    <property type="match status" value="1"/>
</dbReference>
<sequence length="733" mass="80502">MTRPRVRPENRRRSARACVACKTSKKRCDSKLPCSTCVKKGAAGSCSFSTLRRRHLTAAVLPTQSIESTVSSTTSSNQGTTLFRPLAPREQSIGLQTPPSCPDPENRHVLSEDGHVSSKDRHVSPSTVQVPRMLLSATGEKVYVGNTAAISFLGFLRKLMKGHAGPSPFTEGQRSHMMLEAAVQSTELSTVEVEIDKAHRLELIQCFFDVSNGFLFLYTEEHVSSLLDMQTPEQPPPSTLTTCPEQEELVALDLMIAIGARCRGQDDAELRLSAAYFARAQQKAFKGLLHDPSLGMVINFLLMAFYMFCACRRNTGLMYLGVASRAATVLGLHLHELHKTLPPETRGLRTRAWKSLRILDLICNAILGRPTGTPDVRLGAHETNEAAEGASVHRVLALNANFESCSIIEAISLKLTKENTFDLETTEAFLQSLRDWARALPEELRQGIQKEHGAVLGHGHREVTIGNIHVACTYYFGVLLVTRQFLVSSVTASLHRQKASPRNPEEAMLSLAKSHDQKVLELSRVCVDAAKLMVQMCHLAANSDLLLGNMCILQAWIFAAGLVLGLSLLDQSAALSSDARIAFVSSREVLKFLSRLSPQAERYFEILSLFAEAIDSYQDSLIHACRQSSSSYLEQILRPTLPSYDNDALQTKSGGSSNDLDNSCVNPVVEAAPTGVYSGAPLFQQDFLAVLPDVSDELGYQLFWDEYTLECSTQLDLANTDFSLAEWVGTDPG</sequence>
<dbReference type="PROSITE" id="PS50048">
    <property type="entry name" value="ZN2_CY6_FUNGAL_2"/>
    <property type="match status" value="1"/>
</dbReference>
<dbReference type="EMBL" id="JAGMUU010000031">
    <property type="protein sequence ID" value="KAH7118638.1"/>
    <property type="molecule type" value="Genomic_DNA"/>
</dbReference>
<dbReference type="InterPro" id="IPR036864">
    <property type="entry name" value="Zn2-C6_fun-type_DNA-bd_sf"/>
</dbReference>
<reference evidence="8" key="1">
    <citation type="journal article" date="2021" name="Nat. Commun.">
        <title>Genetic determinants of endophytism in the Arabidopsis root mycobiome.</title>
        <authorList>
            <person name="Mesny F."/>
            <person name="Miyauchi S."/>
            <person name="Thiergart T."/>
            <person name="Pickel B."/>
            <person name="Atanasova L."/>
            <person name="Karlsson M."/>
            <person name="Huettel B."/>
            <person name="Barry K.W."/>
            <person name="Haridas S."/>
            <person name="Chen C."/>
            <person name="Bauer D."/>
            <person name="Andreopoulos W."/>
            <person name="Pangilinan J."/>
            <person name="LaButti K."/>
            <person name="Riley R."/>
            <person name="Lipzen A."/>
            <person name="Clum A."/>
            <person name="Drula E."/>
            <person name="Henrissat B."/>
            <person name="Kohler A."/>
            <person name="Grigoriev I.V."/>
            <person name="Martin F.M."/>
            <person name="Hacquard S."/>
        </authorList>
    </citation>
    <scope>NUCLEOTIDE SEQUENCE</scope>
    <source>
        <strain evidence="8">MPI-CAGE-AT-0021</strain>
    </source>
</reference>
<dbReference type="GO" id="GO:0006351">
    <property type="term" value="P:DNA-templated transcription"/>
    <property type="evidence" value="ECO:0007669"/>
    <property type="project" value="InterPro"/>
</dbReference>
<evidence type="ECO:0000256" key="6">
    <source>
        <dbReference type="SAM" id="Phobius"/>
    </source>
</evidence>